<comment type="caution">
    <text evidence="2">The sequence shown here is derived from an EMBL/GenBank/DDBJ whole genome shotgun (WGS) entry which is preliminary data.</text>
</comment>
<protein>
    <submittedName>
        <fullName evidence="2">DUF2268 domain-containing putative Zn-dependent protease</fullName>
    </submittedName>
</protein>
<keyword evidence="3" id="KW-1185">Reference proteome</keyword>
<accession>A0ABW5Q3K2</accession>
<keyword evidence="2" id="KW-0378">Hydrolase</keyword>
<reference evidence="3" key="1">
    <citation type="journal article" date="2019" name="Int. J. Syst. Evol. Microbiol.">
        <title>The Global Catalogue of Microorganisms (GCM) 10K type strain sequencing project: providing services to taxonomists for standard genome sequencing and annotation.</title>
        <authorList>
            <consortium name="The Broad Institute Genomics Platform"/>
            <consortium name="The Broad Institute Genome Sequencing Center for Infectious Disease"/>
            <person name="Wu L."/>
            <person name="Ma J."/>
        </authorList>
    </citation>
    <scope>NUCLEOTIDE SEQUENCE [LARGE SCALE GENOMIC DNA]</scope>
    <source>
        <strain evidence="3">TISTR 1858</strain>
    </source>
</reference>
<evidence type="ECO:0000259" key="1">
    <source>
        <dbReference type="Pfam" id="PF10026"/>
    </source>
</evidence>
<sequence length="312" mass="35888">MKHIIESSKIMISMSIFIVILLAGCQEEEDITTKFTHPDTDQPFQIVSAYKLYDAFIDEASQESEEVNIETLFEKMVLEPVHDQCFAEGEHTKAMELTWEQSFSNLENTKELIKEIDTENVNQAIEDSLIKSATLLPSEIENTVCVFPALGESPLGFNVGAGKILLFHSSYLDEDNYKTTTAHEYHHSVWTEKFYDPDDNFTVLDNMVFEGKAVLFEELVYPEMYSYSIPVYSTYDQHHWELIEADLNQGNLERSLEILYGEGELPPLYGYSEGYKIVTHYLEQNPDLEPEEWLGIGAEEIFTEGDYISNYK</sequence>
<name>A0ABW5Q3K2_9BACI</name>
<dbReference type="GO" id="GO:0006508">
    <property type="term" value="P:proteolysis"/>
    <property type="evidence" value="ECO:0007669"/>
    <property type="project" value="UniProtKB-KW"/>
</dbReference>
<gene>
    <name evidence="2" type="ORF">ACFSUN_15730</name>
</gene>
<dbReference type="Pfam" id="PF10026">
    <property type="entry name" value="DUF2268"/>
    <property type="match status" value="1"/>
</dbReference>
<dbReference type="EMBL" id="JBHUMX010000041">
    <property type="protein sequence ID" value="MFD2630237.1"/>
    <property type="molecule type" value="Genomic_DNA"/>
</dbReference>
<evidence type="ECO:0000313" key="2">
    <source>
        <dbReference type="EMBL" id="MFD2630237.1"/>
    </source>
</evidence>
<dbReference type="PROSITE" id="PS51257">
    <property type="entry name" value="PROKAR_LIPOPROTEIN"/>
    <property type="match status" value="1"/>
</dbReference>
<dbReference type="Proteomes" id="UP001597451">
    <property type="component" value="Unassembled WGS sequence"/>
</dbReference>
<dbReference type="RefSeq" id="WP_379563260.1">
    <property type="nucleotide sequence ID" value="NZ_JBHUMX010000041.1"/>
</dbReference>
<proteinExistence type="predicted"/>
<keyword evidence="2" id="KW-0645">Protease</keyword>
<feature type="domain" description="DUF2268" evidence="1">
    <location>
        <begin position="157"/>
        <end position="302"/>
    </location>
</feature>
<dbReference type="InterPro" id="IPR018728">
    <property type="entry name" value="DUF2268"/>
</dbReference>
<evidence type="ECO:0000313" key="3">
    <source>
        <dbReference type="Proteomes" id="UP001597451"/>
    </source>
</evidence>
<dbReference type="GO" id="GO:0008233">
    <property type="term" value="F:peptidase activity"/>
    <property type="evidence" value="ECO:0007669"/>
    <property type="project" value="UniProtKB-KW"/>
</dbReference>
<organism evidence="2 3">
    <name type="scientific">Oceanobacillus kapialis</name>
    <dbReference type="NCBI Taxonomy" id="481353"/>
    <lineage>
        <taxon>Bacteria</taxon>
        <taxon>Bacillati</taxon>
        <taxon>Bacillota</taxon>
        <taxon>Bacilli</taxon>
        <taxon>Bacillales</taxon>
        <taxon>Bacillaceae</taxon>
        <taxon>Oceanobacillus</taxon>
    </lineage>
</organism>